<dbReference type="EMBL" id="JAFEMO010000011">
    <property type="protein sequence ID" value="KAH7557579.1"/>
    <property type="molecule type" value="Genomic_DNA"/>
</dbReference>
<proteinExistence type="predicted"/>
<sequence length="115" mass="12921">MDANEIARLCKSLSIKEVDPSITKLDDDLKGKGIVKDIDVGSSGDGLGKYLQIRVAVDISKLLKRCLRVYLTDSEEASMLLVRYERLPEFCFHCVFVGHIYRECYGEDNSATMPT</sequence>
<keyword evidence="3" id="KW-1185">Reference proteome</keyword>
<comment type="caution">
    <text evidence="2">The sequence shown here is derived from an EMBL/GenBank/DDBJ whole genome shotgun (WGS) entry which is preliminary data.</text>
</comment>
<dbReference type="InterPro" id="IPR025836">
    <property type="entry name" value="Zn_knuckle_CX2CX4HX4C"/>
</dbReference>
<accession>A0ABQ8HG32</accession>
<evidence type="ECO:0000259" key="1">
    <source>
        <dbReference type="Pfam" id="PF14392"/>
    </source>
</evidence>
<reference evidence="2 3" key="1">
    <citation type="submission" date="2021-02" db="EMBL/GenBank/DDBJ databases">
        <title>Plant Genome Project.</title>
        <authorList>
            <person name="Zhang R.-G."/>
        </authorList>
    </citation>
    <scope>NUCLEOTIDE SEQUENCE [LARGE SCALE GENOMIC DNA]</scope>
    <source>
        <tissue evidence="2">Leaves</tissue>
    </source>
</reference>
<feature type="domain" description="Zinc knuckle CX2CX4HX4C" evidence="1">
    <location>
        <begin position="58"/>
        <end position="104"/>
    </location>
</feature>
<gene>
    <name evidence="2" type="ORF">JRO89_XS11G0185100</name>
</gene>
<name>A0ABQ8HG32_9ROSI</name>
<protein>
    <recommendedName>
        <fullName evidence="1">Zinc knuckle CX2CX4HX4C domain-containing protein</fullName>
    </recommendedName>
</protein>
<dbReference type="Pfam" id="PF14392">
    <property type="entry name" value="zf-CCHC_4"/>
    <property type="match status" value="1"/>
</dbReference>
<dbReference type="Proteomes" id="UP000827721">
    <property type="component" value="Unassembled WGS sequence"/>
</dbReference>
<organism evidence="2 3">
    <name type="scientific">Xanthoceras sorbifolium</name>
    <dbReference type="NCBI Taxonomy" id="99658"/>
    <lineage>
        <taxon>Eukaryota</taxon>
        <taxon>Viridiplantae</taxon>
        <taxon>Streptophyta</taxon>
        <taxon>Embryophyta</taxon>
        <taxon>Tracheophyta</taxon>
        <taxon>Spermatophyta</taxon>
        <taxon>Magnoliopsida</taxon>
        <taxon>eudicotyledons</taxon>
        <taxon>Gunneridae</taxon>
        <taxon>Pentapetalae</taxon>
        <taxon>rosids</taxon>
        <taxon>malvids</taxon>
        <taxon>Sapindales</taxon>
        <taxon>Sapindaceae</taxon>
        <taxon>Xanthoceroideae</taxon>
        <taxon>Xanthoceras</taxon>
    </lineage>
</organism>
<evidence type="ECO:0000313" key="2">
    <source>
        <dbReference type="EMBL" id="KAH7557579.1"/>
    </source>
</evidence>
<evidence type="ECO:0000313" key="3">
    <source>
        <dbReference type="Proteomes" id="UP000827721"/>
    </source>
</evidence>